<accession>A0AAD5RLS6</accession>
<evidence type="ECO:0000313" key="3">
    <source>
        <dbReference type="Proteomes" id="UP001201980"/>
    </source>
</evidence>
<dbReference type="InterPro" id="IPR036815">
    <property type="entry name" value="14-3-3_dom_sf"/>
</dbReference>
<keyword evidence="3" id="KW-1185">Reference proteome</keyword>
<proteinExistence type="predicted"/>
<comment type="caution">
    <text evidence="2">The sequence shown here is derived from an EMBL/GenBank/DDBJ whole genome shotgun (WGS) entry which is preliminary data.</text>
</comment>
<dbReference type="SUPFAM" id="SSF48445">
    <property type="entry name" value="14-3-3 protein"/>
    <property type="match status" value="1"/>
</dbReference>
<organism evidence="2 3">
    <name type="scientific">Zalerion maritima</name>
    <dbReference type="NCBI Taxonomy" id="339359"/>
    <lineage>
        <taxon>Eukaryota</taxon>
        <taxon>Fungi</taxon>
        <taxon>Dikarya</taxon>
        <taxon>Ascomycota</taxon>
        <taxon>Pezizomycotina</taxon>
        <taxon>Sordariomycetes</taxon>
        <taxon>Lulworthiomycetidae</taxon>
        <taxon>Lulworthiales</taxon>
        <taxon>Lulworthiaceae</taxon>
        <taxon>Zalerion</taxon>
    </lineage>
</organism>
<protein>
    <recommendedName>
        <fullName evidence="4">14-3-3 protein</fullName>
    </recommendedName>
</protein>
<feature type="compositionally biased region" description="Pro residues" evidence="1">
    <location>
        <begin position="295"/>
        <end position="308"/>
    </location>
</feature>
<feature type="compositionally biased region" description="Polar residues" evidence="1">
    <location>
        <begin position="283"/>
        <end position="293"/>
    </location>
</feature>
<feature type="region of interest" description="Disordered" evidence="1">
    <location>
        <begin position="280"/>
        <end position="324"/>
    </location>
</feature>
<sequence length="324" mass="35610">MPSTEPDIPPPGVPWGPMASSEVDQKFLGRLAKAVEPDNPLLGSVLFKLLGLSLNLSQQLIQARRQRKQETEDGKSLELYLHIIWLSREGSRMLEQYVLPMVGNYVELKVLAYKLRASFYHIFVLFHNQPPVSNMAMNMPQEGQRLDKGKGVIRDHDPLTYSTLEGGPVAPPPGFGPPPPELAASFLMAARDFLPEAHRYFQEAVALADDLLWGSHSLRLSVKTEYSAFLYECMQDPDGSRKHAKDAIAEVYDATEPMDDDMFNDACELVTVLGKMMKRGLGSHSNSTPRTPGQSPAPGPQASHPPPVATMASSGPPPGMENPI</sequence>
<dbReference type="Gene3D" id="1.20.190.20">
    <property type="entry name" value="14-3-3 domain"/>
    <property type="match status" value="1"/>
</dbReference>
<dbReference type="EMBL" id="JAKWBI020000240">
    <property type="protein sequence ID" value="KAJ2898202.1"/>
    <property type="molecule type" value="Genomic_DNA"/>
</dbReference>
<reference evidence="2" key="1">
    <citation type="submission" date="2022-07" db="EMBL/GenBank/DDBJ databases">
        <title>Draft genome sequence of Zalerion maritima ATCC 34329, a (micro)plastics degrading marine fungus.</title>
        <authorList>
            <person name="Paco A."/>
            <person name="Goncalves M.F.M."/>
            <person name="Rocha-Santos T.A.P."/>
            <person name="Alves A."/>
        </authorList>
    </citation>
    <scope>NUCLEOTIDE SEQUENCE</scope>
    <source>
        <strain evidence="2">ATCC 34329</strain>
    </source>
</reference>
<gene>
    <name evidence="2" type="ORF">MKZ38_004128</name>
</gene>
<evidence type="ECO:0000313" key="2">
    <source>
        <dbReference type="EMBL" id="KAJ2898202.1"/>
    </source>
</evidence>
<dbReference type="Proteomes" id="UP001201980">
    <property type="component" value="Unassembled WGS sequence"/>
</dbReference>
<evidence type="ECO:0008006" key="4">
    <source>
        <dbReference type="Google" id="ProtNLM"/>
    </source>
</evidence>
<evidence type="ECO:0000256" key="1">
    <source>
        <dbReference type="SAM" id="MobiDB-lite"/>
    </source>
</evidence>
<name>A0AAD5RLS6_9PEZI</name>
<feature type="compositionally biased region" description="Pro residues" evidence="1">
    <location>
        <begin position="315"/>
        <end position="324"/>
    </location>
</feature>
<dbReference type="AlphaFoldDB" id="A0AAD5RLS6"/>